<feature type="compositionally biased region" description="Polar residues" evidence="1">
    <location>
        <begin position="9"/>
        <end position="32"/>
    </location>
</feature>
<dbReference type="EMBL" id="ML119119">
    <property type="protein sequence ID" value="RPB14172.1"/>
    <property type="molecule type" value="Genomic_DNA"/>
</dbReference>
<feature type="region of interest" description="Disordered" evidence="1">
    <location>
        <begin position="1"/>
        <end position="102"/>
    </location>
</feature>
<keyword evidence="3" id="KW-1185">Reference proteome</keyword>
<feature type="compositionally biased region" description="Basic and acidic residues" evidence="1">
    <location>
        <begin position="187"/>
        <end position="210"/>
    </location>
</feature>
<proteinExistence type="predicted"/>
<dbReference type="PANTHER" id="PTHR28527">
    <property type="entry name" value="MATING-TYPE SWITCHING PROTEIN SWI2-RELATED"/>
    <property type="match status" value="1"/>
</dbReference>
<evidence type="ECO:0000313" key="3">
    <source>
        <dbReference type="Proteomes" id="UP000277580"/>
    </source>
</evidence>
<dbReference type="OrthoDB" id="27934at2759"/>
<dbReference type="InParanoid" id="A0A3N4KY40"/>
<organism evidence="2 3">
    <name type="scientific">Morchella conica CCBAS932</name>
    <dbReference type="NCBI Taxonomy" id="1392247"/>
    <lineage>
        <taxon>Eukaryota</taxon>
        <taxon>Fungi</taxon>
        <taxon>Dikarya</taxon>
        <taxon>Ascomycota</taxon>
        <taxon>Pezizomycotina</taxon>
        <taxon>Pezizomycetes</taxon>
        <taxon>Pezizales</taxon>
        <taxon>Morchellaceae</taxon>
        <taxon>Morchella</taxon>
    </lineage>
</organism>
<name>A0A3N4KY40_9PEZI</name>
<evidence type="ECO:0008006" key="4">
    <source>
        <dbReference type="Google" id="ProtNLM"/>
    </source>
</evidence>
<dbReference type="PANTHER" id="PTHR28527:SF1">
    <property type="entry name" value="SWI5-DEPENDENT RECOMBINATION DNA REPAIR PROTEIN 1"/>
    <property type="match status" value="1"/>
</dbReference>
<dbReference type="GO" id="GO:0006310">
    <property type="term" value="P:DNA recombination"/>
    <property type="evidence" value="ECO:0007669"/>
    <property type="project" value="TreeGrafter"/>
</dbReference>
<accession>A0A3N4KY40</accession>
<protein>
    <recommendedName>
        <fullName evidence="4">Swi5-domain-containing protein</fullName>
    </recommendedName>
</protein>
<gene>
    <name evidence="2" type="ORF">P167DRAFT_552681</name>
</gene>
<dbReference type="AlphaFoldDB" id="A0A3N4KY40"/>
<evidence type="ECO:0000313" key="2">
    <source>
        <dbReference type="EMBL" id="RPB14172.1"/>
    </source>
</evidence>
<sequence>MVETDSEDNITIANPTKTPASKRSLDSQSIAQETKRRRLNVATNTLSKPFRSPLLSGRKPLSNTTPPKAPKEPQSPTPIIASKARKIPTLVPRSRPPSFAKQPIDPELAALYKQQSQLEATLRSKKASLDTVLQAVKIESAEYDDSDEKLEELIEKWRVAARGAADVLFEYASERVRNMGSSGGWKEMLRPKNPWGDDEKPQEAEQRPVEQEEDDEFTMEVMLKTLNIDLNLIGYDRERDCWS</sequence>
<dbReference type="Gene3D" id="6.10.140.1020">
    <property type="match status" value="1"/>
</dbReference>
<dbReference type="STRING" id="1392247.A0A3N4KY40"/>
<dbReference type="Proteomes" id="UP000277580">
    <property type="component" value="Unassembled WGS sequence"/>
</dbReference>
<reference evidence="2 3" key="1">
    <citation type="journal article" date="2018" name="Nat. Ecol. Evol.">
        <title>Pezizomycetes genomes reveal the molecular basis of ectomycorrhizal truffle lifestyle.</title>
        <authorList>
            <person name="Murat C."/>
            <person name="Payen T."/>
            <person name="Noel B."/>
            <person name="Kuo A."/>
            <person name="Morin E."/>
            <person name="Chen J."/>
            <person name="Kohler A."/>
            <person name="Krizsan K."/>
            <person name="Balestrini R."/>
            <person name="Da Silva C."/>
            <person name="Montanini B."/>
            <person name="Hainaut M."/>
            <person name="Levati E."/>
            <person name="Barry K.W."/>
            <person name="Belfiori B."/>
            <person name="Cichocki N."/>
            <person name="Clum A."/>
            <person name="Dockter R.B."/>
            <person name="Fauchery L."/>
            <person name="Guy J."/>
            <person name="Iotti M."/>
            <person name="Le Tacon F."/>
            <person name="Lindquist E.A."/>
            <person name="Lipzen A."/>
            <person name="Malagnac F."/>
            <person name="Mello A."/>
            <person name="Molinier V."/>
            <person name="Miyauchi S."/>
            <person name="Poulain J."/>
            <person name="Riccioni C."/>
            <person name="Rubini A."/>
            <person name="Sitrit Y."/>
            <person name="Splivallo R."/>
            <person name="Traeger S."/>
            <person name="Wang M."/>
            <person name="Zifcakova L."/>
            <person name="Wipf D."/>
            <person name="Zambonelli A."/>
            <person name="Paolocci F."/>
            <person name="Nowrousian M."/>
            <person name="Ottonello S."/>
            <person name="Baldrian P."/>
            <person name="Spatafora J.W."/>
            <person name="Henrissat B."/>
            <person name="Nagy L.G."/>
            <person name="Aury J.M."/>
            <person name="Wincker P."/>
            <person name="Grigoriev I.V."/>
            <person name="Bonfante P."/>
            <person name="Martin F.M."/>
        </authorList>
    </citation>
    <scope>NUCLEOTIDE SEQUENCE [LARGE SCALE GENOMIC DNA]</scope>
    <source>
        <strain evidence="2 3">CCBAS932</strain>
    </source>
</reference>
<feature type="region of interest" description="Disordered" evidence="1">
    <location>
        <begin position="180"/>
        <end position="216"/>
    </location>
</feature>
<evidence type="ECO:0000256" key="1">
    <source>
        <dbReference type="SAM" id="MobiDB-lite"/>
    </source>
</evidence>